<name>A0AAV7LNL4_PLEWA</name>
<accession>A0AAV7LNL4</accession>
<sequence length="80" mass="8557">MTAVAQTALMLSGVDAKSLLVALTGHLQTQTGLMISWEVGPMSSRRVVGWSLHRCPFTVMRSSWGPAAVDERASIRSLSG</sequence>
<organism evidence="1 2">
    <name type="scientific">Pleurodeles waltl</name>
    <name type="common">Iberian ribbed newt</name>
    <dbReference type="NCBI Taxonomy" id="8319"/>
    <lineage>
        <taxon>Eukaryota</taxon>
        <taxon>Metazoa</taxon>
        <taxon>Chordata</taxon>
        <taxon>Craniata</taxon>
        <taxon>Vertebrata</taxon>
        <taxon>Euteleostomi</taxon>
        <taxon>Amphibia</taxon>
        <taxon>Batrachia</taxon>
        <taxon>Caudata</taxon>
        <taxon>Salamandroidea</taxon>
        <taxon>Salamandridae</taxon>
        <taxon>Pleurodelinae</taxon>
        <taxon>Pleurodeles</taxon>
    </lineage>
</organism>
<dbReference type="EMBL" id="JANPWB010000015">
    <property type="protein sequence ID" value="KAJ1089030.1"/>
    <property type="molecule type" value="Genomic_DNA"/>
</dbReference>
<dbReference type="AlphaFoldDB" id="A0AAV7LNL4"/>
<gene>
    <name evidence="1" type="ORF">NDU88_002183</name>
</gene>
<reference evidence="1" key="1">
    <citation type="journal article" date="2022" name="bioRxiv">
        <title>Sequencing and chromosome-scale assembly of the giantPleurodeles waltlgenome.</title>
        <authorList>
            <person name="Brown T."/>
            <person name="Elewa A."/>
            <person name="Iarovenko S."/>
            <person name="Subramanian E."/>
            <person name="Araus A.J."/>
            <person name="Petzold A."/>
            <person name="Susuki M."/>
            <person name="Suzuki K.-i.T."/>
            <person name="Hayashi T."/>
            <person name="Toyoda A."/>
            <person name="Oliveira C."/>
            <person name="Osipova E."/>
            <person name="Leigh N.D."/>
            <person name="Simon A."/>
            <person name="Yun M.H."/>
        </authorList>
    </citation>
    <scope>NUCLEOTIDE SEQUENCE</scope>
    <source>
        <strain evidence="1">20211129_DDA</strain>
        <tissue evidence="1">Liver</tissue>
    </source>
</reference>
<evidence type="ECO:0000313" key="2">
    <source>
        <dbReference type="Proteomes" id="UP001066276"/>
    </source>
</evidence>
<proteinExistence type="predicted"/>
<keyword evidence="2" id="KW-1185">Reference proteome</keyword>
<evidence type="ECO:0000313" key="1">
    <source>
        <dbReference type="EMBL" id="KAJ1089030.1"/>
    </source>
</evidence>
<comment type="caution">
    <text evidence="1">The sequence shown here is derived from an EMBL/GenBank/DDBJ whole genome shotgun (WGS) entry which is preliminary data.</text>
</comment>
<protein>
    <submittedName>
        <fullName evidence="1">Uncharacterized protein</fullName>
    </submittedName>
</protein>
<dbReference type="Proteomes" id="UP001066276">
    <property type="component" value="Chromosome 11"/>
</dbReference>